<dbReference type="InterPro" id="IPR049855">
    <property type="entry name" value="DotG/IcmE-like_C"/>
</dbReference>
<keyword evidence="2" id="KW-0472">Membrane</keyword>
<dbReference type="NCBIfam" id="NF033884">
    <property type="entry name" value="conj_TraO_IncI1"/>
    <property type="match status" value="1"/>
</dbReference>
<comment type="caution">
    <text evidence="3">The sequence shown here is derived from an EMBL/GenBank/DDBJ whole genome shotgun (WGS) entry which is preliminary data.</text>
</comment>
<feature type="region of interest" description="Disordered" evidence="1">
    <location>
        <begin position="101"/>
        <end position="130"/>
    </location>
</feature>
<evidence type="ECO:0000256" key="2">
    <source>
        <dbReference type="SAM" id="Phobius"/>
    </source>
</evidence>
<evidence type="ECO:0000313" key="4">
    <source>
        <dbReference type="Proteomes" id="UP000030853"/>
    </source>
</evidence>
<keyword evidence="2" id="KW-1133">Transmembrane helix</keyword>
<evidence type="ECO:0000313" key="3">
    <source>
        <dbReference type="EMBL" id="KHJ66369.1"/>
    </source>
</evidence>
<dbReference type="AlphaFoldDB" id="A0A0B1R162"/>
<organism evidence="3 4">
    <name type="scientific">Pantoea rodasii</name>
    <dbReference type="NCBI Taxonomy" id="1076549"/>
    <lineage>
        <taxon>Bacteria</taxon>
        <taxon>Pseudomonadati</taxon>
        <taxon>Pseudomonadota</taxon>
        <taxon>Gammaproteobacteria</taxon>
        <taxon>Enterobacterales</taxon>
        <taxon>Erwiniaceae</taxon>
        <taxon>Pantoea</taxon>
    </lineage>
</organism>
<gene>
    <name evidence="3" type="ORF">QU24_19635</name>
</gene>
<dbReference type="CDD" id="cd16431">
    <property type="entry name" value="IcmE"/>
    <property type="match status" value="1"/>
</dbReference>
<feature type="compositionally biased region" description="Basic and acidic residues" evidence="1">
    <location>
        <begin position="416"/>
        <end position="435"/>
    </location>
</feature>
<feature type="region of interest" description="Disordered" evidence="1">
    <location>
        <begin position="385"/>
        <end position="435"/>
    </location>
</feature>
<name>A0A0B1R162_9GAMM</name>
<evidence type="ECO:0008006" key="5">
    <source>
        <dbReference type="Google" id="ProtNLM"/>
    </source>
</evidence>
<sequence length="435" mass="45129">MSDQQNTGGSNVRLLMSLIVGGIVVVAGGGYALWSWLATPPPETSSVNLTRVGSTTQVSAQEQPDYRERLRESNAVGAQAAAARNTSFIASIPLQQDVVTPKPDAAAAPAAASVSAPRPASGGRTPEQEKALADARAKSLNGLLAKMQAEPKTDDLPAAQLLGGKESGWTAWRDSQPGSYVQQAAARSRQDAENAPPATVVVAPYWRGPGEIYTGVNSDNGTTPVLGRITTGQYAGAVLKAPEGAKLSGDGVIIHFTTMALNGQNYKVDAYALQDDTLVANIATDVDHHYFRRIVLPSIFKGIGSAGQLYAQANTQLLSNGFNTVTTRPSTPDGTAVAGVIAGGTAEQAAQVLTSDAARLPDRTVTVNNGEVVAIQFMRGVYSTDAESPQGISPGATGNTAPASLSSNPTPTAADLRTESQARIRAAEQRGTPRD</sequence>
<feature type="compositionally biased region" description="Low complexity" evidence="1">
    <location>
        <begin position="105"/>
        <end position="121"/>
    </location>
</feature>
<dbReference type="EMBL" id="JTJJ01000086">
    <property type="protein sequence ID" value="KHJ66369.1"/>
    <property type="molecule type" value="Genomic_DNA"/>
</dbReference>
<dbReference type="Proteomes" id="UP000030853">
    <property type="component" value="Unassembled WGS sequence"/>
</dbReference>
<feature type="compositionally biased region" description="Polar residues" evidence="1">
    <location>
        <begin position="385"/>
        <end position="411"/>
    </location>
</feature>
<proteinExistence type="predicted"/>
<dbReference type="RefSeq" id="WP_039334526.1">
    <property type="nucleotide sequence ID" value="NZ_JTJJ01000086.1"/>
</dbReference>
<keyword evidence="2" id="KW-0812">Transmembrane</keyword>
<evidence type="ECO:0000256" key="1">
    <source>
        <dbReference type="SAM" id="MobiDB-lite"/>
    </source>
</evidence>
<accession>A0A0B1R162</accession>
<protein>
    <recommendedName>
        <fullName evidence="5">Conjugal transfer protein TraO</fullName>
    </recommendedName>
</protein>
<reference evidence="3 4" key="1">
    <citation type="submission" date="2014-11" db="EMBL/GenBank/DDBJ databases">
        <title>Genome sequencing of Pantoea rodasii ND03.</title>
        <authorList>
            <person name="Muhamad Yunos N.Y."/>
            <person name="Chan K.-G."/>
        </authorList>
    </citation>
    <scope>NUCLEOTIDE SEQUENCE [LARGE SCALE GENOMIC DNA]</scope>
    <source>
        <strain evidence="3 4">ND03</strain>
    </source>
</reference>
<feature type="transmembrane region" description="Helical" evidence="2">
    <location>
        <begin position="12"/>
        <end position="37"/>
    </location>
</feature>